<protein>
    <submittedName>
        <fullName evidence="1">Type IV pilus assembly protein PilW</fullName>
    </submittedName>
</protein>
<accession>A0A840U8X5</accession>
<dbReference type="Proteomes" id="UP000591735">
    <property type="component" value="Unassembled WGS sequence"/>
</dbReference>
<dbReference type="GO" id="GO:0043683">
    <property type="term" value="P:type IV pilus assembly"/>
    <property type="evidence" value="ECO:0007669"/>
    <property type="project" value="InterPro"/>
</dbReference>
<dbReference type="Pfam" id="PF16074">
    <property type="entry name" value="PilW"/>
    <property type="match status" value="1"/>
</dbReference>
<evidence type="ECO:0000313" key="1">
    <source>
        <dbReference type="EMBL" id="MBB5322164.1"/>
    </source>
</evidence>
<dbReference type="EMBL" id="JACHFE010000007">
    <property type="protein sequence ID" value="MBB5322164.1"/>
    <property type="molecule type" value="Genomic_DNA"/>
</dbReference>
<comment type="caution">
    <text evidence="1">The sequence shown here is derived from an EMBL/GenBank/DDBJ whole genome shotgun (WGS) entry which is preliminary data.</text>
</comment>
<keyword evidence="2" id="KW-1185">Reference proteome</keyword>
<dbReference type="RefSeq" id="WP_183705047.1">
    <property type="nucleotide sequence ID" value="NZ_JACHFE010000007.1"/>
</dbReference>
<organism evidence="1 2">
    <name type="scientific">Marinobacter oulmenensis</name>
    <dbReference type="NCBI Taxonomy" id="643747"/>
    <lineage>
        <taxon>Bacteria</taxon>
        <taxon>Pseudomonadati</taxon>
        <taxon>Pseudomonadota</taxon>
        <taxon>Gammaproteobacteria</taxon>
        <taxon>Pseudomonadales</taxon>
        <taxon>Marinobacteraceae</taxon>
        <taxon>Marinobacter</taxon>
    </lineage>
</organism>
<reference evidence="1 2" key="1">
    <citation type="submission" date="2020-08" db="EMBL/GenBank/DDBJ databases">
        <title>Genomic Encyclopedia of Type Strains, Phase IV (KMG-IV): sequencing the most valuable type-strain genomes for metagenomic binning, comparative biology and taxonomic classification.</title>
        <authorList>
            <person name="Goeker M."/>
        </authorList>
    </citation>
    <scope>NUCLEOTIDE SEQUENCE [LARGE SCALE GENOMIC DNA]</scope>
    <source>
        <strain evidence="1 2">DSM 22359</strain>
    </source>
</reference>
<dbReference type="AlphaFoldDB" id="A0A840U8X5"/>
<proteinExistence type="predicted"/>
<dbReference type="InterPro" id="IPR032092">
    <property type="entry name" value="PilW"/>
</dbReference>
<sequence length="332" mass="36077">MIELMIALLLSTLLTLGILTMYLDSTETSRVSRSLARVQESGRIALDLIARDLRMVGYQGCSYPMQDFIPAFVGSNLDSNFYDSGLQGARAGANGWSDTADNFAIPALEASAVTGSDVLQIRRTAGPSFALDQDMANESSVIDTESDRAVAEYLMGQNALITNCAGADIFTVGDPDGLNDDQINHQALSQSYPEGSRIYHFNTTSYWTGDTGRTDQNGNAIFALYQNGLEVVSGVERLQVLYGVRDDDNVQFQDAENMGNDDWNSVDMVQLGLLVSDEQSVLELADAKDYELPGMTVQPVGTGGADAVYPADDRLRAAFTMTIKVRNRIDVE</sequence>
<gene>
    <name evidence="1" type="ORF">HNR38_002659</name>
</gene>
<evidence type="ECO:0000313" key="2">
    <source>
        <dbReference type="Proteomes" id="UP000591735"/>
    </source>
</evidence>
<name>A0A840U8X5_9GAMM</name>